<dbReference type="AlphaFoldDB" id="A0ABD2PV25"/>
<dbReference type="PROSITE" id="PS51257">
    <property type="entry name" value="PROKAR_LIPOPROTEIN"/>
    <property type="match status" value="1"/>
</dbReference>
<proteinExistence type="predicted"/>
<evidence type="ECO:0000313" key="2">
    <source>
        <dbReference type="EMBL" id="KAL3311312.1"/>
    </source>
</evidence>
<dbReference type="Proteomes" id="UP001626550">
    <property type="component" value="Unassembled WGS sequence"/>
</dbReference>
<organism evidence="2 3">
    <name type="scientific">Cichlidogyrus casuarinus</name>
    <dbReference type="NCBI Taxonomy" id="1844966"/>
    <lineage>
        <taxon>Eukaryota</taxon>
        <taxon>Metazoa</taxon>
        <taxon>Spiralia</taxon>
        <taxon>Lophotrochozoa</taxon>
        <taxon>Platyhelminthes</taxon>
        <taxon>Monogenea</taxon>
        <taxon>Monopisthocotylea</taxon>
        <taxon>Dactylogyridea</taxon>
        <taxon>Ancyrocephalidae</taxon>
        <taxon>Cichlidogyrus</taxon>
    </lineage>
</organism>
<evidence type="ECO:0000256" key="1">
    <source>
        <dbReference type="SAM" id="MobiDB-lite"/>
    </source>
</evidence>
<evidence type="ECO:0000313" key="3">
    <source>
        <dbReference type="Proteomes" id="UP001626550"/>
    </source>
</evidence>
<protein>
    <submittedName>
        <fullName evidence="2">Uncharacterized protein</fullName>
    </submittedName>
</protein>
<gene>
    <name evidence="2" type="ORF">Ciccas_010108</name>
</gene>
<sequence length="123" mass="13371">MLWRRLSKSQPSNRPRCSSQCGLVWCSCCPLDTSTVSVSNSENAVEQNTNHENVKSKVSSFGWSPPHRDSQIIGHDQLTTLIFSAEGEQQSGGDVPAQSVLEAPRTDPAGWTNKKAIEQCGIG</sequence>
<comment type="caution">
    <text evidence="2">The sequence shown here is derived from an EMBL/GenBank/DDBJ whole genome shotgun (WGS) entry which is preliminary data.</text>
</comment>
<dbReference type="EMBL" id="JBJKFK010002296">
    <property type="protein sequence ID" value="KAL3311312.1"/>
    <property type="molecule type" value="Genomic_DNA"/>
</dbReference>
<reference evidence="2 3" key="1">
    <citation type="submission" date="2024-11" db="EMBL/GenBank/DDBJ databases">
        <title>Adaptive evolution of stress response genes in parasites aligns with host niche diversity.</title>
        <authorList>
            <person name="Hahn C."/>
            <person name="Resl P."/>
        </authorList>
    </citation>
    <scope>NUCLEOTIDE SEQUENCE [LARGE SCALE GENOMIC DNA]</scope>
    <source>
        <strain evidence="2">EGGRZ-B1_66</strain>
        <tissue evidence="2">Body</tissue>
    </source>
</reference>
<keyword evidence="3" id="KW-1185">Reference proteome</keyword>
<accession>A0ABD2PV25</accession>
<name>A0ABD2PV25_9PLAT</name>
<feature type="region of interest" description="Disordered" evidence="1">
    <location>
        <begin position="87"/>
        <end position="112"/>
    </location>
</feature>